<name>A0ACD4ZT01_9ACTN</name>
<reference evidence="1" key="1">
    <citation type="submission" date="2022-10" db="EMBL/GenBank/DDBJ databases">
        <title>The complete genomes of actinobacterial strains from the NBC collection.</title>
        <authorList>
            <person name="Joergensen T.S."/>
            <person name="Alvarez Arevalo M."/>
            <person name="Sterndorff E.B."/>
            <person name="Faurdal D."/>
            <person name="Vuksanovic O."/>
            <person name="Mourched A.-S."/>
            <person name="Charusanti P."/>
            <person name="Shaw S."/>
            <person name="Blin K."/>
            <person name="Weber T."/>
        </authorList>
    </citation>
    <scope>NUCLEOTIDE SEQUENCE</scope>
    <source>
        <strain evidence="1">NBC 01771</strain>
    </source>
</reference>
<evidence type="ECO:0000313" key="1">
    <source>
        <dbReference type="EMBL" id="WSC01643.1"/>
    </source>
</evidence>
<keyword evidence="2" id="KW-1185">Reference proteome</keyword>
<accession>A0ACD4ZT01</accession>
<sequence length="173" mass="19314">MTLIMDDLRRWQHETGSGPEMWQAAWERVIALVDPLWHDHARFGSDMGEAEAAAALTVALYILAAERDVSPADVTRADVEQFVDRPVSAFSGLVGYPKDLPERWSARLAALGHDLESDDDPVAVCWRRLLFEYPEPPDSFLDAGDGSLHRVGPAVTEGMCHVLAPIYQERLQF</sequence>
<dbReference type="EMBL" id="CP109109">
    <property type="protein sequence ID" value="WSC01643.1"/>
    <property type="molecule type" value="Genomic_DNA"/>
</dbReference>
<proteinExistence type="predicted"/>
<organism evidence="1 2">
    <name type="scientific">Streptomyces scopuliridis</name>
    <dbReference type="NCBI Taxonomy" id="452529"/>
    <lineage>
        <taxon>Bacteria</taxon>
        <taxon>Bacillati</taxon>
        <taxon>Actinomycetota</taxon>
        <taxon>Actinomycetes</taxon>
        <taxon>Kitasatosporales</taxon>
        <taxon>Streptomycetaceae</taxon>
        <taxon>Streptomyces</taxon>
    </lineage>
</organism>
<protein>
    <submittedName>
        <fullName evidence="1">Uncharacterized protein</fullName>
    </submittedName>
</protein>
<evidence type="ECO:0000313" key="2">
    <source>
        <dbReference type="Proteomes" id="UP001348369"/>
    </source>
</evidence>
<gene>
    <name evidence="1" type="ORF">OG835_34645</name>
</gene>
<dbReference type="Proteomes" id="UP001348369">
    <property type="component" value="Chromosome"/>
</dbReference>